<comment type="caution">
    <text evidence="1">The sequence shown here is derived from an EMBL/GenBank/DDBJ whole genome shotgun (WGS) entry which is preliminary data.</text>
</comment>
<evidence type="ECO:0000313" key="2">
    <source>
        <dbReference type="Proteomes" id="UP000248924"/>
    </source>
</evidence>
<dbReference type="OrthoDB" id="3428544at2"/>
<gene>
    <name evidence="1" type="ORF">C1I95_28745</name>
</gene>
<name>A0A2W2DCH4_9ACTN</name>
<dbReference type="Proteomes" id="UP000248924">
    <property type="component" value="Unassembled WGS sequence"/>
</dbReference>
<dbReference type="AlphaFoldDB" id="A0A2W2DCH4"/>
<protein>
    <submittedName>
        <fullName evidence="1">Uncharacterized protein</fullName>
    </submittedName>
</protein>
<keyword evidence="2" id="KW-1185">Reference proteome</keyword>
<accession>A0A2W2DCH4</accession>
<dbReference type="RefSeq" id="WP_111218509.1">
    <property type="nucleotide sequence ID" value="NZ_POTY01000264.1"/>
</dbReference>
<sequence length="127" mass="13535">MAEIVNLTPHPVRIFPSDTPDRIAPGSVTPLRVITPSAQHQPVRLGHRVIGPDDLGLDIPVERVAYGAADNGSPPLPPPVTGTYYLASLVVGLAAVDRDDVLVCHDTVRDLEGSIIGTRTLARPHRS</sequence>
<organism evidence="1 2">
    <name type="scientific">Micromonospora craterilacus</name>
    <dbReference type="NCBI Taxonomy" id="1655439"/>
    <lineage>
        <taxon>Bacteria</taxon>
        <taxon>Bacillati</taxon>
        <taxon>Actinomycetota</taxon>
        <taxon>Actinomycetes</taxon>
        <taxon>Micromonosporales</taxon>
        <taxon>Micromonosporaceae</taxon>
        <taxon>Micromonospora</taxon>
    </lineage>
</organism>
<reference evidence="1 2" key="1">
    <citation type="submission" date="2018-01" db="EMBL/GenBank/DDBJ databases">
        <title>Draft genome sequence of Jishengella sp. NA12.</title>
        <authorList>
            <person name="Sahin N."/>
            <person name="Ay H."/>
            <person name="Saygin H."/>
        </authorList>
    </citation>
    <scope>NUCLEOTIDE SEQUENCE [LARGE SCALE GENOMIC DNA]</scope>
    <source>
        <strain evidence="1 2">NA12</strain>
    </source>
</reference>
<evidence type="ECO:0000313" key="1">
    <source>
        <dbReference type="EMBL" id="PZG09662.1"/>
    </source>
</evidence>
<dbReference type="EMBL" id="POTY01000264">
    <property type="protein sequence ID" value="PZG09662.1"/>
    <property type="molecule type" value="Genomic_DNA"/>
</dbReference>
<proteinExistence type="predicted"/>